<dbReference type="InterPro" id="IPR013538">
    <property type="entry name" value="ASHA1/2-like_C"/>
</dbReference>
<accession>A0ABX0Z581</accession>
<gene>
    <name evidence="3" type="ORF">HCJ94_13680</name>
</gene>
<comment type="caution">
    <text evidence="3">The sequence shown here is derived from an EMBL/GenBank/DDBJ whole genome shotgun (WGS) entry which is preliminary data.</text>
</comment>
<organism evidence="3 4">
    <name type="scientific">Micromonospora thermarum</name>
    <dbReference type="NCBI Taxonomy" id="2720024"/>
    <lineage>
        <taxon>Bacteria</taxon>
        <taxon>Bacillati</taxon>
        <taxon>Actinomycetota</taxon>
        <taxon>Actinomycetes</taxon>
        <taxon>Micromonosporales</taxon>
        <taxon>Micromonosporaceae</taxon>
        <taxon>Micromonospora</taxon>
    </lineage>
</organism>
<feature type="domain" description="Activator of Hsp90 ATPase homologue 1/2-like C-terminal" evidence="2">
    <location>
        <begin position="15"/>
        <end position="150"/>
    </location>
</feature>
<evidence type="ECO:0000313" key="3">
    <source>
        <dbReference type="EMBL" id="NJP33010.1"/>
    </source>
</evidence>
<evidence type="ECO:0000256" key="1">
    <source>
        <dbReference type="ARBA" id="ARBA00006817"/>
    </source>
</evidence>
<dbReference type="RefSeq" id="WP_168001379.1">
    <property type="nucleotide sequence ID" value="NZ_JAATEO010000012.1"/>
</dbReference>
<evidence type="ECO:0000313" key="4">
    <source>
        <dbReference type="Proteomes" id="UP000783871"/>
    </source>
</evidence>
<comment type="similarity">
    <text evidence="1">Belongs to the AHA1 family.</text>
</comment>
<evidence type="ECO:0000259" key="2">
    <source>
        <dbReference type="Pfam" id="PF08327"/>
    </source>
</evidence>
<keyword evidence="4" id="KW-1185">Reference proteome</keyword>
<dbReference type="SUPFAM" id="SSF55961">
    <property type="entry name" value="Bet v1-like"/>
    <property type="match status" value="1"/>
</dbReference>
<dbReference type="CDD" id="cd07814">
    <property type="entry name" value="SRPBCC_CalC_Aha1-like"/>
    <property type="match status" value="1"/>
</dbReference>
<protein>
    <submittedName>
        <fullName evidence="3">SRPBCC domain-containing protein</fullName>
    </submittedName>
</protein>
<dbReference type="Gene3D" id="3.30.530.20">
    <property type="match status" value="1"/>
</dbReference>
<name>A0ABX0Z581_9ACTN</name>
<dbReference type="Proteomes" id="UP000783871">
    <property type="component" value="Unassembled WGS sequence"/>
</dbReference>
<dbReference type="InterPro" id="IPR023393">
    <property type="entry name" value="START-like_dom_sf"/>
</dbReference>
<proteinExistence type="inferred from homology"/>
<dbReference type="EMBL" id="JAATEO010000012">
    <property type="protein sequence ID" value="NJP33010.1"/>
    <property type="molecule type" value="Genomic_DNA"/>
</dbReference>
<sequence>MTDTTNELVMTRVFDAPRELVWRAFTDPDQFAAWFGPVGWSVPRETVDFDVRVGGHQRFTMVNDDDPTKTSPADGTFAEIVENELLVGYEEVKGVPGLEDGTRMTLRLEFHDEPGGKTRLELRQGPFPADWRSGAEQGWGSSFTKLDALLAR</sequence>
<dbReference type="Pfam" id="PF08327">
    <property type="entry name" value="AHSA1"/>
    <property type="match status" value="1"/>
</dbReference>
<reference evidence="3 4" key="1">
    <citation type="submission" date="2020-03" db="EMBL/GenBank/DDBJ databases">
        <title>WGS of actinomycetes isolated from Thailand.</title>
        <authorList>
            <person name="Thawai C."/>
        </authorList>
    </citation>
    <scope>NUCLEOTIDE SEQUENCE [LARGE SCALE GENOMIC DNA]</scope>
    <source>
        <strain evidence="3 4">HSS6-12</strain>
    </source>
</reference>